<name>A0A060R5W4_9BACT</name>
<dbReference type="STRING" id="1433126.BN938_0138"/>
<reference evidence="1 2" key="1">
    <citation type="journal article" date="2015" name="Genome Announc.">
        <title>Complete Genome Sequence of the Novel Leech Symbiont Mucinivorans hirudinis M3T.</title>
        <authorList>
            <person name="Nelson M.C."/>
            <person name="Bomar L."/>
            <person name="Graf J."/>
        </authorList>
    </citation>
    <scope>NUCLEOTIDE SEQUENCE [LARGE SCALE GENOMIC DNA]</scope>
    <source>
        <strain evidence="2">M3</strain>
    </source>
</reference>
<protein>
    <submittedName>
        <fullName evidence="1">Structural protein P5</fullName>
    </submittedName>
</protein>
<dbReference type="Proteomes" id="UP000027616">
    <property type="component" value="Chromosome I"/>
</dbReference>
<dbReference type="EMBL" id="HG934468">
    <property type="protein sequence ID" value="CDN30245.1"/>
    <property type="molecule type" value="Genomic_DNA"/>
</dbReference>
<dbReference type="KEGG" id="rbc:BN938_0138"/>
<proteinExistence type="predicted"/>
<accession>A0A060R5W4</accession>
<dbReference type="eggNOG" id="ENOG5032ZB3">
    <property type="taxonomic scope" value="Bacteria"/>
</dbReference>
<keyword evidence="2" id="KW-1185">Reference proteome</keyword>
<organism evidence="1 2">
    <name type="scientific">Mucinivorans hirudinis</name>
    <dbReference type="NCBI Taxonomy" id="1433126"/>
    <lineage>
        <taxon>Bacteria</taxon>
        <taxon>Pseudomonadati</taxon>
        <taxon>Bacteroidota</taxon>
        <taxon>Bacteroidia</taxon>
        <taxon>Bacteroidales</taxon>
        <taxon>Rikenellaceae</taxon>
        <taxon>Mucinivorans</taxon>
    </lineage>
</organism>
<dbReference type="OrthoDB" id="1118459at2"/>
<dbReference type="AlphaFoldDB" id="A0A060R5W4"/>
<dbReference type="HOGENOM" id="CLU_123271_0_0_10"/>
<evidence type="ECO:0000313" key="1">
    <source>
        <dbReference type="EMBL" id="CDN30245.1"/>
    </source>
</evidence>
<evidence type="ECO:0000313" key="2">
    <source>
        <dbReference type="Proteomes" id="UP000027616"/>
    </source>
</evidence>
<sequence length="134" mass="15557">MRGLSNKNPGNIRISKVKYLGEITPSKDKAFKQFESMAYGYRAMFVLLDSYRRNGYKTLRQMINRYAPPVENHTANYIKFVTEKARVFEDVEIDTQDPAEMIPIVSAMSQMENGVPANYEDVRQGWELFVKHKP</sequence>
<gene>
    <name evidence="1" type="ORF">BN938_0138</name>
</gene>